<dbReference type="EMBL" id="BMOE01000001">
    <property type="protein sequence ID" value="GGJ63620.1"/>
    <property type="molecule type" value="Genomic_DNA"/>
</dbReference>
<organism evidence="10 11">
    <name type="scientific">Deinococcus aquiradiocola</name>
    <dbReference type="NCBI Taxonomy" id="393059"/>
    <lineage>
        <taxon>Bacteria</taxon>
        <taxon>Thermotogati</taxon>
        <taxon>Deinococcota</taxon>
        <taxon>Deinococci</taxon>
        <taxon>Deinococcales</taxon>
        <taxon>Deinococcaceae</taxon>
        <taxon>Deinococcus</taxon>
    </lineage>
</organism>
<dbReference type="Pfam" id="PF12804">
    <property type="entry name" value="NTP_transf_3"/>
    <property type="match status" value="1"/>
</dbReference>
<keyword evidence="10" id="KW-0548">Nucleotidyltransferase</keyword>
<protein>
    <recommendedName>
        <fullName evidence="8">Probable molybdenum cofactor guanylyltransferase</fullName>
        <shortName evidence="8">MoCo guanylyltransferase</shortName>
        <ecNumber evidence="8">2.7.7.77</ecNumber>
    </recommendedName>
    <alternativeName>
        <fullName evidence="8">GTP:molybdopterin guanylyltransferase</fullName>
    </alternativeName>
    <alternativeName>
        <fullName evidence="8">Mo-MPT guanylyltransferase</fullName>
    </alternativeName>
    <alternativeName>
        <fullName evidence="8">Molybdopterin guanylyltransferase</fullName>
    </alternativeName>
    <alternativeName>
        <fullName evidence="8">Molybdopterin-guanine dinucleotide synthase</fullName>
        <shortName evidence="8">MGD synthase</shortName>
    </alternativeName>
</protein>
<dbReference type="RefSeq" id="WP_188960567.1">
    <property type="nucleotide sequence ID" value="NZ_BMOE01000001.1"/>
</dbReference>
<keyword evidence="4 8" id="KW-0547">Nucleotide-binding</keyword>
<dbReference type="Proteomes" id="UP000635726">
    <property type="component" value="Unassembled WGS sequence"/>
</dbReference>
<keyword evidence="3 8" id="KW-0479">Metal-binding</keyword>
<comment type="catalytic activity">
    <reaction evidence="8">
        <text>Mo-molybdopterin + GTP + H(+) = Mo-molybdopterin guanine dinucleotide + diphosphate</text>
        <dbReference type="Rhea" id="RHEA:34243"/>
        <dbReference type="ChEBI" id="CHEBI:15378"/>
        <dbReference type="ChEBI" id="CHEBI:33019"/>
        <dbReference type="ChEBI" id="CHEBI:37565"/>
        <dbReference type="ChEBI" id="CHEBI:71302"/>
        <dbReference type="ChEBI" id="CHEBI:71310"/>
        <dbReference type="EC" id="2.7.7.77"/>
    </reaction>
</comment>
<comment type="similarity">
    <text evidence="8">Belongs to the MobA family.</text>
</comment>
<feature type="binding site" evidence="8">
    <location>
        <position position="101"/>
    </location>
    <ligand>
        <name>Mg(2+)</name>
        <dbReference type="ChEBI" id="CHEBI:18420"/>
    </ligand>
</feature>
<name>A0A917P649_9DEIO</name>
<dbReference type="InterPro" id="IPR025877">
    <property type="entry name" value="MobA-like_NTP_Trfase"/>
</dbReference>
<feature type="binding site" evidence="8">
    <location>
        <position position="70"/>
    </location>
    <ligand>
        <name>GTP</name>
        <dbReference type="ChEBI" id="CHEBI:37565"/>
    </ligand>
</feature>
<feature type="domain" description="MobA-like NTP transferase" evidence="9">
    <location>
        <begin position="12"/>
        <end position="166"/>
    </location>
</feature>
<dbReference type="EC" id="2.7.7.77" evidence="8"/>
<dbReference type="GO" id="GO:0061603">
    <property type="term" value="F:molybdenum cofactor guanylyltransferase activity"/>
    <property type="evidence" value="ECO:0007669"/>
    <property type="project" value="UniProtKB-EC"/>
</dbReference>
<keyword evidence="5 8" id="KW-0460">Magnesium</keyword>
<evidence type="ECO:0000313" key="11">
    <source>
        <dbReference type="Proteomes" id="UP000635726"/>
    </source>
</evidence>
<evidence type="ECO:0000256" key="6">
    <source>
        <dbReference type="ARBA" id="ARBA00023134"/>
    </source>
</evidence>
<dbReference type="GO" id="GO:0005737">
    <property type="term" value="C:cytoplasm"/>
    <property type="evidence" value="ECO:0007669"/>
    <property type="project" value="UniProtKB-SubCell"/>
</dbReference>
<keyword evidence="6 8" id="KW-0342">GTP-binding</keyword>
<reference evidence="10" key="1">
    <citation type="journal article" date="2014" name="Int. J. Syst. Evol. Microbiol.">
        <title>Complete genome sequence of Corynebacterium casei LMG S-19264T (=DSM 44701T), isolated from a smear-ripened cheese.</title>
        <authorList>
            <consortium name="US DOE Joint Genome Institute (JGI-PGF)"/>
            <person name="Walter F."/>
            <person name="Albersmeier A."/>
            <person name="Kalinowski J."/>
            <person name="Ruckert C."/>
        </authorList>
    </citation>
    <scope>NUCLEOTIDE SEQUENCE</scope>
    <source>
        <strain evidence="10">JCM 14371</strain>
    </source>
</reference>
<comment type="cofactor">
    <cofactor evidence="8">
        <name>Mg(2+)</name>
        <dbReference type="ChEBI" id="CHEBI:18420"/>
    </cofactor>
</comment>
<evidence type="ECO:0000256" key="5">
    <source>
        <dbReference type="ARBA" id="ARBA00022842"/>
    </source>
</evidence>
<dbReference type="AlphaFoldDB" id="A0A917P649"/>
<reference evidence="10" key="2">
    <citation type="submission" date="2020-09" db="EMBL/GenBank/DDBJ databases">
        <authorList>
            <person name="Sun Q."/>
            <person name="Ohkuma M."/>
        </authorList>
    </citation>
    <scope>NUCLEOTIDE SEQUENCE</scope>
    <source>
        <strain evidence="10">JCM 14371</strain>
    </source>
</reference>
<keyword evidence="7 8" id="KW-0501">Molybdenum cofactor biosynthesis</keyword>
<gene>
    <name evidence="8 10" type="primary">mobA</name>
    <name evidence="10" type="ORF">GCM10008939_04350</name>
</gene>
<comment type="caution">
    <text evidence="10">The sequence shown here is derived from an EMBL/GenBank/DDBJ whole genome shotgun (WGS) entry which is preliminary data.</text>
</comment>
<evidence type="ECO:0000256" key="1">
    <source>
        <dbReference type="ARBA" id="ARBA00022490"/>
    </source>
</evidence>
<evidence type="ECO:0000256" key="7">
    <source>
        <dbReference type="ARBA" id="ARBA00023150"/>
    </source>
</evidence>
<sequence>MPGPRPPLPLAAAITAGGQSRRFGQDKALYRVDGVPMLERVAASLQACAPRLLIAPPGRYDLPGWTVTPDLRPGLGPLAGLEAALTALPQGAEWVAYSAVDLPYLTARYWALLHAAVTPGAQAVVGRDGEGRGQPLAALYHRSALGAVQAHLDRQDLRMRSLLDALQVQAVMWPQVRDAAPLAFTNLNRPPA</sequence>
<dbReference type="GO" id="GO:0046872">
    <property type="term" value="F:metal ion binding"/>
    <property type="evidence" value="ECO:0007669"/>
    <property type="project" value="UniProtKB-KW"/>
</dbReference>
<evidence type="ECO:0000259" key="9">
    <source>
        <dbReference type="Pfam" id="PF12804"/>
    </source>
</evidence>
<keyword evidence="1 8" id="KW-0963">Cytoplasm</keyword>
<comment type="caution">
    <text evidence="8">Lacks conserved residue(s) required for the propagation of feature annotation.</text>
</comment>
<dbReference type="Gene3D" id="3.90.550.10">
    <property type="entry name" value="Spore Coat Polysaccharide Biosynthesis Protein SpsA, Chain A"/>
    <property type="match status" value="1"/>
</dbReference>
<evidence type="ECO:0000256" key="2">
    <source>
        <dbReference type="ARBA" id="ARBA00022679"/>
    </source>
</evidence>
<dbReference type="PANTHER" id="PTHR19136">
    <property type="entry name" value="MOLYBDENUM COFACTOR GUANYLYLTRANSFERASE"/>
    <property type="match status" value="1"/>
</dbReference>
<keyword evidence="11" id="KW-1185">Reference proteome</keyword>
<evidence type="ECO:0000313" key="10">
    <source>
        <dbReference type="EMBL" id="GGJ63620.1"/>
    </source>
</evidence>
<evidence type="ECO:0000256" key="4">
    <source>
        <dbReference type="ARBA" id="ARBA00022741"/>
    </source>
</evidence>
<dbReference type="CDD" id="cd02503">
    <property type="entry name" value="MobA"/>
    <property type="match status" value="1"/>
</dbReference>
<evidence type="ECO:0000256" key="3">
    <source>
        <dbReference type="ARBA" id="ARBA00022723"/>
    </source>
</evidence>
<feature type="binding site" evidence="8">
    <location>
        <position position="101"/>
    </location>
    <ligand>
        <name>GTP</name>
        <dbReference type="ChEBI" id="CHEBI:37565"/>
    </ligand>
</feature>
<dbReference type="PANTHER" id="PTHR19136:SF81">
    <property type="entry name" value="MOLYBDENUM COFACTOR GUANYLYLTRANSFERASE"/>
    <property type="match status" value="1"/>
</dbReference>
<dbReference type="SUPFAM" id="SSF53448">
    <property type="entry name" value="Nucleotide-diphospho-sugar transferases"/>
    <property type="match status" value="1"/>
</dbReference>
<feature type="binding site" evidence="8">
    <location>
        <begin position="15"/>
        <end position="17"/>
    </location>
    <ligand>
        <name>GTP</name>
        <dbReference type="ChEBI" id="CHEBI:37565"/>
    </ligand>
</feature>
<comment type="domain">
    <text evidence="8">The N-terminal domain determines nucleotide recognition and specific binding, while the C-terminal domain determines the specific binding to the target protein.</text>
</comment>
<comment type="function">
    <text evidence="8">Transfers a GMP moiety from GTP to Mo-molybdopterin (Mo-MPT) cofactor (Moco or molybdenum cofactor) to form Mo-molybdopterin guanine dinucleotide (Mo-MGD) cofactor.</text>
</comment>
<dbReference type="GO" id="GO:0005525">
    <property type="term" value="F:GTP binding"/>
    <property type="evidence" value="ECO:0007669"/>
    <property type="project" value="UniProtKB-UniRule"/>
</dbReference>
<accession>A0A917P649</accession>
<evidence type="ECO:0000256" key="8">
    <source>
        <dbReference type="HAMAP-Rule" id="MF_00316"/>
    </source>
</evidence>
<dbReference type="GO" id="GO:0006777">
    <property type="term" value="P:Mo-molybdopterin cofactor biosynthetic process"/>
    <property type="evidence" value="ECO:0007669"/>
    <property type="project" value="UniProtKB-KW"/>
</dbReference>
<feature type="binding site" evidence="8">
    <location>
        <position position="27"/>
    </location>
    <ligand>
        <name>GTP</name>
        <dbReference type="ChEBI" id="CHEBI:37565"/>
    </ligand>
</feature>
<comment type="subcellular location">
    <subcellularLocation>
        <location evidence="8">Cytoplasm</location>
    </subcellularLocation>
</comment>
<proteinExistence type="inferred from homology"/>
<dbReference type="HAMAP" id="MF_00316">
    <property type="entry name" value="MobA"/>
    <property type="match status" value="1"/>
</dbReference>
<dbReference type="InterPro" id="IPR013482">
    <property type="entry name" value="Molybde_CF_guanTrfase"/>
</dbReference>
<keyword evidence="2 8" id="KW-0808">Transferase</keyword>
<dbReference type="InterPro" id="IPR029044">
    <property type="entry name" value="Nucleotide-diphossugar_trans"/>
</dbReference>